<evidence type="ECO:0000313" key="1">
    <source>
        <dbReference type="EMBL" id="GHA27780.1"/>
    </source>
</evidence>
<protein>
    <submittedName>
        <fullName evidence="1">Uncharacterized protein</fullName>
    </submittedName>
</protein>
<reference evidence="1" key="1">
    <citation type="journal article" date="2014" name="Int. J. Syst. Evol. Microbiol.">
        <title>Complete genome sequence of Corynebacterium casei LMG S-19264T (=DSM 44701T), isolated from a smear-ripened cheese.</title>
        <authorList>
            <consortium name="US DOE Joint Genome Institute (JGI-PGF)"/>
            <person name="Walter F."/>
            <person name="Albersmeier A."/>
            <person name="Kalinowski J."/>
            <person name="Ruckert C."/>
        </authorList>
    </citation>
    <scope>NUCLEOTIDE SEQUENCE</scope>
    <source>
        <strain evidence="1">KCTC 32437</strain>
    </source>
</reference>
<name>A0A918S7Y0_9HYPH</name>
<dbReference type="RefSeq" id="WP_189425961.1">
    <property type="nucleotide sequence ID" value="NZ_BMZE01000002.1"/>
</dbReference>
<dbReference type="AlphaFoldDB" id="A0A918S7Y0"/>
<dbReference type="Proteomes" id="UP000646579">
    <property type="component" value="Unassembled WGS sequence"/>
</dbReference>
<reference evidence="1" key="2">
    <citation type="submission" date="2020-09" db="EMBL/GenBank/DDBJ databases">
        <authorList>
            <person name="Sun Q."/>
            <person name="Kim S."/>
        </authorList>
    </citation>
    <scope>NUCLEOTIDE SEQUENCE</scope>
    <source>
        <strain evidence="1">KCTC 32437</strain>
    </source>
</reference>
<gene>
    <name evidence="1" type="ORF">GCM10007989_24590</name>
</gene>
<sequence>MLTEVFDRSVVDAAVAGDSSRRVPEVTAPVHATPISGTASSSAKKMKSSRSRVELAGQTYLSDGNAALKQDDWSEF</sequence>
<dbReference type="EMBL" id="BMZE01000002">
    <property type="protein sequence ID" value="GHA27780.1"/>
    <property type="molecule type" value="Genomic_DNA"/>
</dbReference>
<proteinExistence type="predicted"/>
<evidence type="ECO:0000313" key="2">
    <source>
        <dbReference type="Proteomes" id="UP000646579"/>
    </source>
</evidence>
<accession>A0A918S7Y0</accession>
<organism evidence="1 2">
    <name type="scientific">Devosia pacifica</name>
    <dbReference type="NCBI Taxonomy" id="1335967"/>
    <lineage>
        <taxon>Bacteria</taxon>
        <taxon>Pseudomonadati</taxon>
        <taxon>Pseudomonadota</taxon>
        <taxon>Alphaproteobacteria</taxon>
        <taxon>Hyphomicrobiales</taxon>
        <taxon>Devosiaceae</taxon>
        <taxon>Devosia</taxon>
    </lineage>
</organism>
<keyword evidence="2" id="KW-1185">Reference proteome</keyword>
<comment type="caution">
    <text evidence="1">The sequence shown here is derived from an EMBL/GenBank/DDBJ whole genome shotgun (WGS) entry which is preliminary data.</text>
</comment>